<gene>
    <name evidence="3" type="primary">DAL2</name>
    <name evidence="3" type="ORF">VC83_08647</name>
</gene>
<dbReference type="InterPro" id="IPR005164">
    <property type="entry name" value="Allantoicase"/>
</dbReference>
<dbReference type="GO" id="GO:0004037">
    <property type="term" value="F:allantoicase activity"/>
    <property type="evidence" value="ECO:0007669"/>
    <property type="project" value="InterPro"/>
</dbReference>
<dbReference type="OrthoDB" id="10266039at2759"/>
<dbReference type="PANTHER" id="PTHR12045:SF3">
    <property type="entry name" value="INACTIVE ALLANTOICASE-RELATED"/>
    <property type="match status" value="1"/>
</dbReference>
<evidence type="ECO:0000313" key="3">
    <source>
        <dbReference type="EMBL" id="OAF54910.1"/>
    </source>
</evidence>
<dbReference type="InterPro" id="IPR008979">
    <property type="entry name" value="Galactose-bd-like_sf"/>
</dbReference>
<dbReference type="VEuPathDB" id="FungiDB:GMDG_05188"/>
<dbReference type="Proteomes" id="UP000077154">
    <property type="component" value="Unassembled WGS sequence"/>
</dbReference>
<comment type="similarity">
    <text evidence="1">Belongs to the allantoicase family.</text>
</comment>
<dbReference type="GO" id="GO:0000256">
    <property type="term" value="P:allantoin catabolic process"/>
    <property type="evidence" value="ECO:0007669"/>
    <property type="project" value="InterPro"/>
</dbReference>
<accession>A0A177A011</accession>
<reference evidence="3" key="1">
    <citation type="submission" date="2016-03" db="EMBL/GenBank/DDBJ databases">
        <title>Updated assembly of Pseudogymnoascus destructans, the fungus causing white-nose syndrome of bats.</title>
        <authorList>
            <person name="Palmer J.M."/>
            <person name="Drees K.P."/>
            <person name="Foster J.T."/>
            <person name="Lindner D.L."/>
        </authorList>
    </citation>
    <scope>NUCLEOTIDE SEQUENCE [LARGE SCALE GENOMIC DNA]</scope>
    <source>
        <strain evidence="3">20631-21</strain>
    </source>
</reference>
<dbReference type="SUPFAM" id="SSF49785">
    <property type="entry name" value="Galactose-binding domain-like"/>
    <property type="match status" value="1"/>
</dbReference>
<organism evidence="3">
    <name type="scientific">Pseudogymnoascus destructans</name>
    <dbReference type="NCBI Taxonomy" id="655981"/>
    <lineage>
        <taxon>Eukaryota</taxon>
        <taxon>Fungi</taxon>
        <taxon>Dikarya</taxon>
        <taxon>Ascomycota</taxon>
        <taxon>Pezizomycotina</taxon>
        <taxon>Leotiomycetes</taxon>
        <taxon>Thelebolales</taxon>
        <taxon>Thelebolaceae</taxon>
        <taxon>Pseudogymnoascus</taxon>
    </lineage>
</organism>
<dbReference type="Gene3D" id="2.60.120.260">
    <property type="entry name" value="Galactose-binding domain-like"/>
    <property type="match status" value="1"/>
</dbReference>
<protein>
    <submittedName>
        <fullName evidence="3">Allantoicase</fullName>
    </submittedName>
</protein>
<dbReference type="PANTHER" id="PTHR12045">
    <property type="entry name" value="ALLANTOICASE"/>
    <property type="match status" value="1"/>
</dbReference>
<evidence type="ECO:0000256" key="1">
    <source>
        <dbReference type="ARBA" id="ARBA00009242"/>
    </source>
</evidence>
<evidence type="ECO:0000259" key="2">
    <source>
        <dbReference type="Pfam" id="PF03561"/>
    </source>
</evidence>
<name>A0A177A011_9PEZI</name>
<dbReference type="InterPro" id="IPR015908">
    <property type="entry name" value="Allantoicase_dom"/>
</dbReference>
<dbReference type="EMBL" id="KV441414">
    <property type="protein sequence ID" value="OAF54910.1"/>
    <property type="molecule type" value="Genomic_DNA"/>
</dbReference>
<proteinExistence type="inferred from homology"/>
<dbReference type="AlphaFoldDB" id="A0A177A011"/>
<dbReference type="RefSeq" id="XP_024320213.1">
    <property type="nucleotide sequence ID" value="XM_024472193.1"/>
</dbReference>
<sequence length="171" mass="18061">MQEGGGCRKALAPKVTGLSLFGRAVPIFPTDAKAVFDLAAAQNGGVALSCSDEHFGVISNLLLPGRGKDTGDGWETKRTRGEHVDWAMVKLGAKGTIERVVVDTAHFRGNFPQKARVEGLNWGGGRGAGVELVVPSKTGPDAVHEFVAMKLVMIPDGGDKRLQVWGARATN</sequence>
<dbReference type="Pfam" id="PF03561">
    <property type="entry name" value="Allantoicase"/>
    <property type="match status" value="1"/>
</dbReference>
<dbReference type="GeneID" id="36291687"/>
<feature type="domain" description="Allantoicase" evidence="2">
    <location>
        <begin position="44"/>
        <end position="168"/>
    </location>
</feature>